<dbReference type="InterPro" id="IPR036567">
    <property type="entry name" value="RHF-like"/>
</dbReference>
<evidence type="ECO:0000256" key="3">
    <source>
        <dbReference type="ARBA" id="ARBA00038695"/>
    </source>
</evidence>
<evidence type="ECO:0000256" key="2">
    <source>
        <dbReference type="ARBA" id="ARBA00038434"/>
    </source>
</evidence>
<dbReference type="EMBL" id="JABGBN010000001">
    <property type="protein sequence ID" value="NOL50873.1"/>
    <property type="molecule type" value="Genomic_DNA"/>
</dbReference>
<organism evidence="6 7">
    <name type="scientific">Pelistega suis</name>
    <dbReference type="NCBI Taxonomy" id="1631957"/>
    <lineage>
        <taxon>Bacteria</taxon>
        <taxon>Pseudomonadati</taxon>
        <taxon>Pseudomonadota</taxon>
        <taxon>Betaproteobacteria</taxon>
        <taxon>Burkholderiales</taxon>
        <taxon>Alcaligenaceae</taxon>
        <taxon>Pelistega</taxon>
    </lineage>
</organism>
<dbReference type="InterPro" id="IPR050574">
    <property type="entry name" value="HPF/YfiA_ribosome-assoc"/>
</dbReference>
<dbReference type="Gene3D" id="3.30.160.100">
    <property type="entry name" value="Ribosome hibernation promotion factor-like"/>
    <property type="match status" value="1"/>
</dbReference>
<dbReference type="InterPro" id="IPR003489">
    <property type="entry name" value="RHF/RaiA"/>
</dbReference>
<dbReference type="NCBIfam" id="TIGR00741">
    <property type="entry name" value="yfiA"/>
    <property type="match status" value="1"/>
</dbReference>
<comment type="subunit">
    <text evidence="3">Associates exclusively with 100S ribosomes, which are dimers of 70S ribosomes.</text>
</comment>
<dbReference type="GO" id="GO:0045900">
    <property type="term" value="P:negative regulation of translational elongation"/>
    <property type="evidence" value="ECO:0007669"/>
    <property type="project" value="TreeGrafter"/>
</dbReference>
<evidence type="ECO:0000256" key="5">
    <source>
        <dbReference type="ARBA" id="ARBA00041319"/>
    </source>
</evidence>
<proteinExistence type="inferred from homology"/>
<comment type="caution">
    <text evidence="6">The sequence shown here is derived from an EMBL/GenBank/DDBJ whole genome shotgun (WGS) entry which is preliminary data.</text>
</comment>
<keyword evidence="1" id="KW-0810">Translation regulation</keyword>
<sequence>MNLNISGHHLDITPAIREYVETKFARVLRHIDNVIDVQVILSKEPLKQKAEVTLHVPGKDIHAESIDDNLYAAIDLLVDKTDRLVVKHKEKQKNFDNTAAKHLAS</sequence>
<dbReference type="GO" id="GO:0043024">
    <property type="term" value="F:ribosomal small subunit binding"/>
    <property type="evidence" value="ECO:0007669"/>
    <property type="project" value="TreeGrafter"/>
</dbReference>
<evidence type="ECO:0000256" key="4">
    <source>
        <dbReference type="ARBA" id="ARBA00041148"/>
    </source>
</evidence>
<accession>A0A849P4B7</accession>
<dbReference type="Pfam" id="PF02482">
    <property type="entry name" value="Ribosomal_S30AE"/>
    <property type="match status" value="1"/>
</dbReference>
<comment type="similarity">
    <text evidence="2">Belongs to the HPF/YfiA ribosome-associated protein family. Short HPF subfamily.</text>
</comment>
<evidence type="ECO:0000313" key="6">
    <source>
        <dbReference type="EMBL" id="NOL50873.1"/>
    </source>
</evidence>
<dbReference type="GO" id="GO:0022627">
    <property type="term" value="C:cytosolic small ribosomal subunit"/>
    <property type="evidence" value="ECO:0007669"/>
    <property type="project" value="TreeGrafter"/>
</dbReference>
<name>A0A849P4B7_9BURK</name>
<protein>
    <recommendedName>
        <fullName evidence="4">Ribosome hibernation promoting factor</fullName>
    </recommendedName>
    <alternativeName>
        <fullName evidence="5">Hibernation factor HPF</fullName>
    </alternativeName>
</protein>
<dbReference type="PANTHER" id="PTHR33231:SF1">
    <property type="entry name" value="30S RIBOSOMAL PROTEIN"/>
    <property type="match status" value="1"/>
</dbReference>
<dbReference type="PANTHER" id="PTHR33231">
    <property type="entry name" value="30S RIBOSOMAL PROTEIN"/>
    <property type="match status" value="1"/>
</dbReference>
<dbReference type="SUPFAM" id="SSF69754">
    <property type="entry name" value="Ribosome binding protein Y (YfiA homologue)"/>
    <property type="match status" value="1"/>
</dbReference>
<evidence type="ECO:0000313" key="7">
    <source>
        <dbReference type="Proteomes" id="UP000537862"/>
    </source>
</evidence>
<dbReference type="Proteomes" id="UP000537862">
    <property type="component" value="Unassembled WGS sequence"/>
</dbReference>
<dbReference type="RefSeq" id="WP_171679555.1">
    <property type="nucleotide sequence ID" value="NZ_JABGBN010000001.1"/>
</dbReference>
<reference evidence="6 7" key="1">
    <citation type="submission" date="2020-05" db="EMBL/GenBank/DDBJ databases">
        <authorList>
            <person name="Niu N."/>
        </authorList>
    </citation>
    <scope>NUCLEOTIDE SEQUENCE [LARGE SCALE GENOMIC DNA]</scope>
    <source>
        <strain evidence="6 7">3340-03</strain>
    </source>
</reference>
<dbReference type="FunFam" id="3.30.160.100:FF:000001">
    <property type="entry name" value="Ribosome hibernation promoting factor"/>
    <property type="match status" value="1"/>
</dbReference>
<keyword evidence="7" id="KW-1185">Reference proteome</keyword>
<gene>
    <name evidence="6" type="primary">raiA</name>
    <name evidence="6" type="ORF">HKX39_01600</name>
</gene>
<dbReference type="CDD" id="cd00552">
    <property type="entry name" value="RaiA"/>
    <property type="match status" value="1"/>
</dbReference>
<evidence type="ECO:0000256" key="1">
    <source>
        <dbReference type="ARBA" id="ARBA00022845"/>
    </source>
</evidence>
<dbReference type="AlphaFoldDB" id="A0A849P4B7"/>